<dbReference type="eggNOG" id="KOG1075">
    <property type="taxonomic scope" value="Eukaryota"/>
</dbReference>
<dbReference type="InterPro" id="IPR036691">
    <property type="entry name" value="Endo/exonu/phosph_ase_sf"/>
</dbReference>
<dbReference type="EMBL" id="AFYH01248999">
    <property type="status" value="NOT_ANNOTATED_CDS"/>
    <property type="molecule type" value="Genomic_DNA"/>
</dbReference>
<dbReference type="GeneTree" id="ENSGT00960000186894"/>
<proteinExistence type="predicted"/>
<keyword evidence="3" id="KW-1185">Reference proteome</keyword>
<dbReference type="GO" id="GO:0003824">
    <property type="term" value="F:catalytic activity"/>
    <property type="evidence" value="ECO:0007669"/>
    <property type="project" value="InterPro"/>
</dbReference>
<feature type="domain" description="Endonuclease/exonuclease/phosphatase" evidence="1">
    <location>
        <begin position="77"/>
        <end position="154"/>
    </location>
</feature>
<dbReference type="Gene3D" id="3.60.10.10">
    <property type="entry name" value="Endonuclease/exonuclease/phosphatase"/>
    <property type="match status" value="1"/>
</dbReference>
<dbReference type="InterPro" id="IPR005135">
    <property type="entry name" value="Endo/exonuclease/phosphatase"/>
</dbReference>
<protein>
    <recommendedName>
        <fullName evidence="1">Endonuclease/exonuclease/phosphatase domain-containing protein</fullName>
    </recommendedName>
</protein>
<reference evidence="2" key="3">
    <citation type="submission" date="2025-09" db="UniProtKB">
        <authorList>
            <consortium name="Ensembl"/>
        </authorList>
    </citation>
    <scope>IDENTIFICATION</scope>
</reference>
<accession>H2ZY42</accession>
<evidence type="ECO:0000313" key="2">
    <source>
        <dbReference type="Ensembl" id="ENSLACP00000002313.1"/>
    </source>
</evidence>
<sequence>STTDTQQSIHGFAVVSLLHHRQYGMASYIREDIPATPVSLSGPNDVNEFQAIKLKDLTLINIYKPPSANWPLPVLPTLSGPSIYCGDFNSHHSHWGYPDDDVDGVRLEEWVSTVNLQLLYDPKQPPTFHSNRWSLGSSPDLSFSTTGQHPPVVTEHKVHDKFPRSQHQLCLITMGMQIPITSGLQKPWWNFWKARWDFFQSESDPCGVKVLAAAKKSIPWGFHQQFIPGWSSEVTRLYQEFKSTKNKQDASDKSRDLFHLLDQTRQERWKEMVSKLNFTHSSHKAWQTIKRLSGDPSLSKRECPVTANFIASQLV</sequence>
<reference evidence="3" key="1">
    <citation type="submission" date="2011-08" db="EMBL/GenBank/DDBJ databases">
        <title>The draft genome of Latimeria chalumnae.</title>
        <authorList>
            <person name="Di Palma F."/>
            <person name="Alfoldi J."/>
            <person name="Johnson J."/>
            <person name="Berlin A."/>
            <person name="Gnerre S."/>
            <person name="Jaffe D."/>
            <person name="MacCallum I."/>
            <person name="Young S."/>
            <person name="Walker B.J."/>
            <person name="Lander E."/>
            <person name="Lindblad-Toh K."/>
        </authorList>
    </citation>
    <scope>NUCLEOTIDE SEQUENCE [LARGE SCALE GENOMIC DNA]</scope>
    <source>
        <strain evidence="3">Wild caught</strain>
    </source>
</reference>
<dbReference type="HOGENOM" id="CLU_031817_0_0_1"/>
<dbReference type="PANTHER" id="PTHR36688">
    <property type="entry name" value="ENDO/EXONUCLEASE/PHOSPHATASE DOMAIN-CONTAINING PROTEIN"/>
    <property type="match status" value="1"/>
</dbReference>
<dbReference type="OMA" id="ITQWIAI"/>
<dbReference type="InterPro" id="IPR052560">
    <property type="entry name" value="RdDP_mobile_element"/>
</dbReference>
<evidence type="ECO:0000313" key="3">
    <source>
        <dbReference type="Proteomes" id="UP000008672"/>
    </source>
</evidence>
<dbReference type="Ensembl" id="ENSLACT00000002331.1">
    <property type="protein sequence ID" value="ENSLACP00000002313.1"/>
    <property type="gene ID" value="ENSLACG00000002066.1"/>
</dbReference>
<dbReference type="SUPFAM" id="SSF56219">
    <property type="entry name" value="DNase I-like"/>
    <property type="match status" value="1"/>
</dbReference>
<dbReference type="PANTHER" id="PTHR36688:SF1">
    <property type="entry name" value="ENDONUCLEASE_EXONUCLEASE_PHOSPHATASE DOMAIN-CONTAINING PROTEIN"/>
    <property type="match status" value="1"/>
</dbReference>
<reference evidence="2" key="2">
    <citation type="submission" date="2025-08" db="UniProtKB">
        <authorList>
            <consortium name="Ensembl"/>
        </authorList>
    </citation>
    <scope>IDENTIFICATION</scope>
</reference>
<organism evidence="2 3">
    <name type="scientific">Latimeria chalumnae</name>
    <name type="common">Coelacanth</name>
    <dbReference type="NCBI Taxonomy" id="7897"/>
    <lineage>
        <taxon>Eukaryota</taxon>
        <taxon>Metazoa</taxon>
        <taxon>Chordata</taxon>
        <taxon>Craniata</taxon>
        <taxon>Vertebrata</taxon>
        <taxon>Euteleostomi</taxon>
        <taxon>Coelacanthiformes</taxon>
        <taxon>Coelacanthidae</taxon>
        <taxon>Latimeria</taxon>
    </lineage>
</organism>
<evidence type="ECO:0000259" key="1">
    <source>
        <dbReference type="Pfam" id="PF14529"/>
    </source>
</evidence>
<dbReference type="Pfam" id="PF14529">
    <property type="entry name" value="Exo_endo_phos_2"/>
    <property type="match status" value="1"/>
</dbReference>
<name>H2ZY42_LATCH</name>
<dbReference type="InParanoid" id="H2ZY42"/>
<dbReference type="Proteomes" id="UP000008672">
    <property type="component" value="Unassembled WGS sequence"/>
</dbReference>
<dbReference type="AlphaFoldDB" id="H2ZY42"/>